<comment type="caution">
    <text evidence="1">The sequence shown here is derived from an EMBL/GenBank/DDBJ whole genome shotgun (WGS) entry which is preliminary data.</text>
</comment>
<name>A0ACB9T4W9_HOLOL</name>
<gene>
    <name evidence="1" type="ORF">MML48_5g00021330</name>
</gene>
<proteinExistence type="predicted"/>
<evidence type="ECO:0000313" key="2">
    <source>
        <dbReference type="Proteomes" id="UP001056778"/>
    </source>
</evidence>
<dbReference type="EMBL" id="CM043019">
    <property type="protein sequence ID" value="KAI4461861.1"/>
    <property type="molecule type" value="Genomic_DNA"/>
</dbReference>
<organism evidence="1 2">
    <name type="scientific">Holotrichia oblita</name>
    <name type="common">Chafer beetle</name>
    <dbReference type="NCBI Taxonomy" id="644536"/>
    <lineage>
        <taxon>Eukaryota</taxon>
        <taxon>Metazoa</taxon>
        <taxon>Ecdysozoa</taxon>
        <taxon>Arthropoda</taxon>
        <taxon>Hexapoda</taxon>
        <taxon>Insecta</taxon>
        <taxon>Pterygota</taxon>
        <taxon>Neoptera</taxon>
        <taxon>Endopterygota</taxon>
        <taxon>Coleoptera</taxon>
        <taxon>Polyphaga</taxon>
        <taxon>Scarabaeiformia</taxon>
        <taxon>Scarabaeidae</taxon>
        <taxon>Melolonthinae</taxon>
        <taxon>Holotrichia</taxon>
    </lineage>
</organism>
<keyword evidence="2" id="KW-1185">Reference proteome</keyword>
<protein>
    <submittedName>
        <fullName evidence="1">G-protein coupled receptor</fullName>
    </submittedName>
</protein>
<dbReference type="Proteomes" id="UP001056778">
    <property type="component" value="Chromosome 5"/>
</dbReference>
<sequence length="599" mass="68721">MYIILLFVVLTVLSVAFVIGIVGNIGICVVIVRQKYMHTSTNYYLFSLAISDLLIIVSDMFPFLLVIWEASFNIFDDWYEHFHYVVVQTYVAQFGLCAAICTVTAFTIERYIAICHPLLMYNTANLSKTVKIIIGLWITAFCLAIPKGVLFAFKYFKYTVKSMFLPFGIYIMVIGIVPLICITCCYILIVLELKKENSLIRSGSNRTFNQKKMIKMLGSYRETANIFNNRHNKNIHDSTVCRIVNKFKQTGSVESNYKQPHEKSVTNEENSLNVLLSVNEVPTMPLSERKEVLGLLGNISVCVVILKIKKLQTATNYYLFSLAVADLLIIIFSLIPWTMKTLLEKDILKGYICVVKKVASKTGYFAALLTIIAFSVERYIAVCHPFMTYQISQLSKTVKVIIAFWIVAFCLALPKAFYTPCFGNIDGFEPVIDAYKIHLELLLFVTYILSMTIIIILYTLIGFRLKRAKKIASTNSIDQNKIIKMLVAVVVALLICWTPTRIYRFYIFYLKVDKEKIEIEKDVVNYYFRKITRALYYFVSTTINPILYNIMSKNFREGFKKTFFCWKLDDSAVNSGDTEEESVRSTGFFKKSLKNLLGD</sequence>
<keyword evidence="1" id="KW-0675">Receptor</keyword>
<reference evidence="1" key="1">
    <citation type="submission" date="2022-04" db="EMBL/GenBank/DDBJ databases">
        <title>Chromosome-scale genome assembly of Holotrichia oblita Faldermann.</title>
        <authorList>
            <person name="Rongchong L."/>
        </authorList>
    </citation>
    <scope>NUCLEOTIDE SEQUENCE</scope>
    <source>
        <strain evidence="1">81SQS9</strain>
    </source>
</reference>
<evidence type="ECO:0000313" key="1">
    <source>
        <dbReference type="EMBL" id="KAI4461861.1"/>
    </source>
</evidence>
<accession>A0ACB9T4W9</accession>